<feature type="compositionally biased region" description="Acidic residues" evidence="1">
    <location>
        <begin position="263"/>
        <end position="274"/>
    </location>
</feature>
<feature type="region of interest" description="Disordered" evidence="1">
    <location>
        <begin position="164"/>
        <end position="183"/>
    </location>
</feature>
<evidence type="ECO:0000313" key="3">
    <source>
        <dbReference type="EMBL" id="KAJ7724560.1"/>
    </source>
</evidence>
<feature type="compositionally biased region" description="Polar residues" evidence="1">
    <location>
        <begin position="279"/>
        <end position="296"/>
    </location>
</feature>
<keyword evidence="4" id="KW-1185">Reference proteome</keyword>
<evidence type="ECO:0000313" key="4">
    <source>
        <dbReference type="Proteomes" id="UP001215598"/>
    </source>
</evidence>
<dbReference type="EMBL" id="JARKIB010000201">
    <property type="protein sequence ID" value="KAJ7724554.1"/>
    <property type="molecule type" value="Genomic_DNA"/>
</dbReference>
<name>A0AAD7MN12_9AGAR</name>
<organism evidence="2 4">
    <name type="scientific">Mycena metata</name>
    <dbReference type="NCBI Taxonomy" id="1033252"/>
    <lineage>
        <taxon>Eukaryota</taxon>
        <taxon>Fungi</taxon>
        <taxon>Dikarya</taxon>
        <taxon>Basidiomycota</taxon>
        <taxon>Agaricomycotina</taxon>
        <taxon>Agaricomycetes</taxon>
        <taxon>Agaricomycetidae</taxon>
        <taxon>Agaricales</taxon>
        <taxon>Marasmiineae</taxon>
        <taxon>Mycenaceae</taxon>
        <taxon>Mycena</taxon>
    </lineage>
</organism>
<protein>
    <submittedName>
        <fullName evidence="2">Uncharacterized protein</fullName>
    </submittedName>
</protein>
<evidence type="ECO:0000313" key="2">
    <source>
        <dbReference type="EMBL" id="KAJ7724554.1"/>
    </source>
</evidence>
<comment type="caution">
    <text evidence="2">The sequence shown here is derived from an EMBL/GenBank/DDBJ whole genome shotgun (WGS) entry which is preliminary data.</text>
</comment>
<reference evidence="2" key="1">
    <citation type="submission" date="2023-03" db="EMBL/GenBank/DDBJ databases">
        <title>Massive genome expansion in bonnet fungi (Mycena s.s.) driven by repeated elements and novel gene families across ecological guilds.</title>
        <authorList>
            <consortium name="Lawrence Berkeley National Laboratory"/>
            <person name="Harder C.B."/>
            <person name="Miyauchi S."/>
            <person name="Viragh M."/>
            <person name="Kuo A."/>
            <person name="Thoen E."/>
            <person name="Andreopoulos B."/>
            <person name="Lu D."/>
            <person name="Skrede I."/>
            <person name="Drula E."/>
            <person name="Henrissat B."/>
            <person name="Morin E."/>
            <person name="Kohler A."/>
            <person name="Barry K."/>
            <person name="LaButti K."/>
            <person name="Morin E."/>
            <person name="Salamov A."/>
            <person name="Lipzen A."/>
            <person name="Mereny Z."/>
            <person name="Hegedus B."/>
            <person name="Baldrian P."/>
            <person name="Stursova M."/>
            <person name="Weitz H."/>
            <person name="Taylor A."/>
            <person name="Grigoriev I.V."/>
            <person name="Nagy L.G."/>
            <person name="Martin F."/>
            <person name="Kauserud H."/>
        </authorList>
    </citation>
    <scope>NUCLEOTIDE SEQUENCE</scope>
    <source>
        <strain evidence="2">CBHHK182m</strain>
    </source>
</reference>
<gene>
    <name evidence="2" type="ORF">B0H16DRAFT_1596027</name>
    <name evidence="3" type="ORF">B0H16DRAFT_1596047</name>
</gene>
<accession>A0AAD7MN12</accession>
<sequence length="296" mass="30810">METFTVLSTATGMASLSIAHAPKALDSLNELAFKSKRAYKKSNGHAMFVLETLEQYGAILTGKEAEKLLEGFWRVILALNDLAALETEVAQEIEKAVAEGGWTLRNPNPKNLKAVKLLQGERKIRQAALDVLTLSKQTKHLTKTISTKARAKGQLAAARAKLLEESRRSGGTTPAAYPPTGHPELTASAISLLFQPGVYFKGSTPVNSPTARGAAAATASAAVGPDLGEARPAGVTPEPVQAPAAVAPAPAQPPAVEPAPAQDDAENVPAEEGDIGMTTIGSSESADSMSKTLVDA</sequence>
<dbReference type="EMBL" id="JARKIB010000201">
    <property type="protein sequence ID" value="KAJ7724560.1"/>
    <property type="molecule type" value="Genomic_DNA"/>
</dbReference>
<dbReference type="Proteomes" id="UP001215598">
    <property type="component" value="Unassembled WGS sequence"/>
</dbReference>
<dbReference type="AlphaFoldDB" id="A0AAD7MN12"/>
<proteinExistence type="predicted"/>
<feature type="region of interest" description="Disordered" evidence="1">
    <location>
        <begin position="242"/>
        <end position="296"/>
    </location>
</feature>
<evidence type="ECO:0000256" key="1">
    <source>
        <dbReference type="SAM" id="MobiDB-lite"/>
    </source>
</evidence>